<dbReference type="AlphaFoldDB" id="J4H434"/>
<organism evidence="11 12">
    <name type="scientific">Fibroporia radiculosa</name>
    <dbReference type="NCBI Taxonomy" id="599839"/>
    <lineage>
        <taxon>Eukaryota</taxon>
        <taxon>Fungi</taxon>
        <taxon>Dikarya</taxon>
        <taxon>Basidiomycota</taxon>
        <taxon>Agaricomycotina</taxon>
        <taxon>Agaricomycetes</taxon>
        <taxon>Polyporales</taxon>
        <taxon>Fibroporiaceae</taxon>
        <taxon>Fibroporia</taxon>
    </lineage>
</organism>
<proteinExistence type="inferred from homology"/>
<gene>
    <name evidence="11" type="ORF">FIBRA_06470</name>
</gene>
<dbReference type="Pfam" id="PF01699">
    <property type="entry name" value="Na_Ca_ex"/>
    <property type="match status" value="2"/>
</dbReference>
<feature type="domain" description="Sodium/calcium exchanger membrane region" evidence="10">
    <location>
        <begin position="599"/>
        <end position="741"/>
    </location>
</feature>
<comment type="similarity">
    <text evidence="2">Belongs to the Ca(2+):cation antiporter (CaCA) (TC 2.A.19) family.</text>
</comment>
<evidence type="ECO:0000256" key="5">
    <source>
        <dbReference type="ARBA" id="ARBA00022989"/>
    </source>
</evidence>
<dbReference type="GeneID" id="24099210"/>
<dbReference type="Gene3D" id="1.20.1420.30">
    <property type="entry name" value="NCX, central ion-binding region"/>
    <property type="match status" value="2"/>
</dbReference>
<keyword evidence="12" id="KW-1185">Reference proteome</keyword>
<dbReference type="RefSeq" id="XP_012183582.1">
    <property type="nucleotide sequence ID" value="XM_012328192.1"/>
</dbReference>
<feature type="transmembrane region" description="Helical" evidence="9">
    <location>
        <begin position="286"/>
        <end position="305"/>
    </location>
</feature>
<keyword evidence="6" id="KW-0406">Ion transport</keyword>
<sequence>MPSAASRHLSSVQHSRVQAPQAAKDVRDERYPRGQEAWHGPSSAQPAPRWDATGVQPQSVSPVFGVLAVAYLIPVPVLSSFFSILRLDSASLSQILDLLHRRPSPPRTVPIVTVFCFLTRAELPYKATASLAVRNLCHDPCLASSGQPKLHYKCYLHVAPSDIYSAVTQPAAIGSSSNYPPQSPGITRRPTFDLPSSSPTSQHFPGPHTPDRRPSRLSQRVPKRASTLPATVPFSPRSFQTQRSARTVSGAFETVRRHISELPEMMKPEKAPKPAQPGIWRGIKTIILMSWLNLLLACIPVSWALNFALPKTNTNDTLIFIFSFLAIIPLAKLLAFATDELSLRVGQTLAGLLNATLGNAVELIVAIIALAHCELQIVQSSLVGSILSNLLLVLGMCFFAGGVKFSEQGFGMSATQLNSSLLTVSVIAILLPAAFHEVAGAEIPDPLEGREILSFSRGAAIILLFIYGCYLVFQLFSHKAMYEDEGSDVFKSTKYPPRQPGSQPMFSTQKQWLATHFQRGTNGSNEPLSPSANAHGHEAPFVARELHQSPVSERIVLADMSPDLERVESPRSQQSSNEDLEQQQDEEVEELKLTLPLTIGLLAVVTVFVAVTAEWLVNSIDGLTASGTISREFVGLILLPIAGNAAEHVTAVTVSVKDKLNLSIGVAVGSSIQIALFVIPFSVILSWIMGKPLTLLFDPFESIVLFLSVLVVNYTVADGKSNWLEGMILMCLYVIIAVTFWYYPGISISQQIASQELSC</sequence>
<accession>J4H434</accession>
<feature type="compositionally biased region" description="Polar residues" evidence="8">
    <location>
        <begin position="194"/>
        <end position="203"/>
    </location>
</feature>
<evidence type="ECO:0000313" key="12">
    <source>
        <dbReference type="Proteomes" id="UP000006352"/>
    </source>
</evidence>
<dbReference type="OrthoDB" id="1699231at2759"/>
<evidence type="ECO:0000313" key="11">
    <source>
        <dbReference type="EMBL" id="CCM04299.1"/>
    </source>
</evidence>
<feature type="compositionally biased region" description="Polar residues" evidence="8">
    <location>
        <begin position="237"/>
        <end position="246"/>
    </location>
</feature>
<dbReference type="PANTHER" id="PTHR31503:SF20">
    <property type="entry name" value="CA(2+)_H(+) EXCHANGER, PUTATIVE (EUROFUNG)-RELATED"/>
    <property type="match status" value="1"/>
</dbReference>
<keyword evidence="7 9" id="KW-0472">Membrane</keyword>
<dbReference type="PANTHER" id="PTHR31503">
    <property type="entry name" value="VACUOLAR CALCIUM ION TRANSPORTER"/>
    <property type="match status" value="1"/>
</dbReference>
<dbReference type="GO" id="GO:0012505">
    <property type="term" value="C:endomembrane system"/>
    <property type="evidence" value="ECO:0007669"/>
    <property type="project" value="UniProtKB-SubCell"/>
</dbReference>
<dbReference type="InterPro" id="IPR004713">
    <property type="entry name" value="CaH_exchang"/>
</dbReference>
<evidence type="ECO:0000256" key="3">
    <source>
        <dbReference type="ARBA" id="ARBA00022448"/>
    </source>
</evidence>
<feature type="region of interest" description="Disordered" evidence="8">
    <location>
        <begin position="562"/>
        <end position="585"/>
    </location>
</feature>
<evidence type="ECO:0000259" key="10">
    <source>
        <dbReference type="Pfam" id="PF01699"/>
    </source>
</evidence>
<feature type="compositionally biased region" description="Polar residues" evidence="8">
    <location>
        <begin position="8"/>
        <end position="18"/>
    </location>
</feature>
<reference evidence="11 12" key="1">
    <citation type="journal article" date="2012" name="Appl. Environ. Microbiol.">
        <title>Short-read sequencing for genomic analysis of the brown rot fungus Fibroporia radiculosa.</title>
        <authorList>
            <person name="Tang J.D."/>
            <person name="Perkins A.D."/>
            <person name="Sonstegard T.S."/>
            <person name="Schroeder S.G."/>
            <person name="Burgess S.C."/>
            <person name="Diehl S.V."/>
        </authorList>
    </citation>
    <scope>NUCLEOTIDE SEQUENCE [LARGE SCALE GENOMIC DNA]</scope>
    <source>
        <strain evidence="11 12">TFFH 294</strain>
    </source>
</reference>
<dbReference type="GO" id="GO:0006874">
    <property type="term" value="P:intracellular calcium ion homeostasis"/>
    <property type="evidence" value="ECO:0007669"/>
    <property type="project" value="TreeGrafter"/>
</dbReference>
<feature type="transmembrane region" description="Helical" evidence="9">
    <location>
        <begin position="723"/>
        <end position="743"/>
    </location>
</feature>
<evidence type="ECO:0000256" key="2">
    <source>
        <dbReference type="ARBA" id="ARBA00008170"/>
    </source>
</evidence>
<evidence type="ECO:0000256" key="6">
    <source>
        <dbReference type="ARBA" id="ARBA00023065"/>
    </source>
</evidence>
<evidence type="ECO:0000256" key="4">
    <source>
        <dbReference type="ARBA" id="ARBA00022692"/>
    </source>
</evidence>
<feature type="transmembrane region" description="Helical" evidence="9">
    <location>
        <begin position="317"/>
        <end position="337"/>
    </location>
</feature>
<dbReference type="STRING" id="599839.J4H434"/>
<feature type="transmembrane region" description="Helical" evidence="9">
    <location>
        <begin position="695"/>
        <end position="716"/>
    </location>
</feature>
<feature type="transmembrane region" description="Helical" evidence="9">
    <location>
        <begin position="455"/>
        <end position="473"/>
    </location>
</feature>
<keyword evidence="5 9" id="KW-1133">Transmembrane helix</keyword>
<protein>
    <recommendedName>
        <fullName evidence="10">Sodium/calcium exchanger membrane region domain-containing protein</fullName>
    </recommendedName>
</protein>
<dbReference type="HOGENOM" id="CLU_008721_4_1_1"/>
<evidence type="ECO:0000256" key="9">
    <source>
        <dbReference type="SAM" id="Phobius"/>
    </source>
</evidence>
<dbReference type="InterPro" id="IPR044880">
    <property type="entry name" value="NCX_ion-bd_dom_sf"/>
</dbReference>
<feature type="transmembrane region" description="Helical" evidence="9">
    <location>
        <begin position="63"/>
        <end position="85"/>
    </location>
</feature>
<dbReference type="InParanoid" id="J4H434"/>
<dbReference type="GO" id="GO:0015369">
    <property type="term" value="F:calcium:proton antiporter activity"/>
    <property type="evidence" value="ECO:0007669"/>
    <property type="project" value="UniProtKB-ARBA"/>
</dbReference>
<dbReference type="EMBL" id="HE797150">
    <property type="protein sequence ID" value="CCM04299.1"/>
    <property type="molecule type" value="Genomic_DNA"/>
</dbReference>
<dbReference type="Proteomes" id="UP000006352">
    <property type="component" value="Unassembled WGS sequence"/>
</dbReference>
<feature type="compositionally biased region" description="Basic and acidic residues" evidence="8">
    <location>
        <begin position="24"/>
        <end position="33"/>
    </location>
</feature>
<feature type="domain" description="Sodium/calcium exchanger membrane region" evidence="10">
    <location>
        <begin position="317"/>
        <end position="475"/>
    </location>
</feature>
<evidence type="ECO:0000256" key="7">
    <source>
        <dbReference type="ARBA" id="ARBA00023136"/>
    </source>
</evidence>
<dbReference type="InterPro" id="IPR004837">
    <property type="entry name" value="NaCa_Exmemb"/>
</dbReference>
<feature type="region of interest" description="Disordered" evidence="8">
    <location>
        <begin position="174"/>
        <end position="246"/>
    </location>
</feature>
<keyword evidence="3" id="KW-0813">Transport</keyword>
<evidence type="ECO:0000256" key="1">
    <source>
        <dbReference type="ARBA" id="ARBA00004127"/>
    </source>
</evidence>
<feature type="transmembrane region" description="Helical" evidence="9">
    <location>
        <begin position="666"/>
        <end position="689"/>
    </location>
</feature>
<dbReference type="GO" id="GO:0000329">
    <property type="term" value="C:fungal-type vacuole membrane"/>
    <property type="evidence" value="ECO:0007669"/>
    <property type="project" value="TreeGrafter"/>
</dbReference>
<feature type="transmembrane region" description="Helical" evidence="9">
    <location>
        <begin position="417"/>
        <end position="435"/>
    </location>
</feature>
<evidence type="ECO:0000256" key="8">
    <source>
        <dbReference type="SAM" id="MobiDB-lite"/>
    </source>
</evidence>
<dbReference type="FunFam" id="1.20.1420.30:FF:000024">
    <property type="entry name" value="Calcium/proton exchanger, variant"/>
    <property type="match status" value="1"/>
</dbReference>
<comment type="subcellular location">
    <subcellularLocation>
        <location evidence="1">Endomembrane system</location>
        <topology evidence="1">Multi-pass membrane protein</topology>
    </subcellularLocation>
</comment>
<feature type="transmembrane region" description="Helical" evidence="9">
    <location>
        <begin position="382"/>
        <end position="405"/>
    </location>
</feature>
<feature type="transmembrane region" description="Helical" evidence="9">
    <location>
        <begin position="633"/>
        <end position="654"/>
    </location>
</feature>
<feature type="transmembrane region" description="Helical" evidence="9">
    <location>
        <begin position="593"/>
        <end position="613"/>
    </location>
</feature>
<name>J4H434_9APHY</name>
<feature type="transmembrane region" description="Helical" evidence="9">
    <location>
        <begin position="349"/>
        <end position="370"/>
    </location>
</feature>
<keyword evidence="4 9" id="KW-0812">Transmembrane</keyword>
<feature type="region of interest" description="Disordered" evidence="8">
    <location>
        <begin position="1"/>
        <end position="52"/>
    </location>
</feature>